<keyword evidence="5" id="KW-0747">Spliceosome</keyword>
<evidence type="ECO:0000259" key="9">
    <source>
        <dbReference type="SMART" id="SM00500"/>
    </source>
</evidence>
<dbReference type="Pfam" id="PF08799">
    <property type="entry name" value="PRP4"/>
    <property type="match status" value="1"/>
</dbReference>
<dbReference type="GO" id="GO:0005682">
    <property type="term" value="C:U5 snRNP"/>
    <property type="evidence" value="ECO:0007669"/>
    <property type="project" value="TreeGrafter"/>
</dbReference>
<comment type="similarity">
    <text evidence="2">Belongs to the PRP18 family.</text>
</comment>
<feature type="coiled-coil region" evidence="8">
    <location>
        <begin position="1"/>
        <end position="56"/>
    </location>
</feature>
<dbReference type="GO" id="GO:0071021">
    <property type="term" value="C:U2-type post-spliceosomal complex"/>
    <property type="evidence" value="ECO:0007669"/>
    <property type="project" value="TreeGrafter"/>
</dbReference>
<evidence type="ECO:0000256" key="3">
    <source>
        <dbReference type="ARBA" id="ARBA00018242"/>
    </source>
</evidence>
<keyword evidence="4" id="KW-0507">mRNA processing</keyword>
<keyword evidence="8" id="KW-0175">Coiled coil</keyword>
<dbReference type="PANTHER" id="PTHR13007:SF19">
    <property type="entry name" value="PRE-MRNA-SPLICING FACTOR 18"/>
    <property type="match status" value="1"/>
</dbReference>
<evidence type="ECO:0000256" key="4">
    <source>
        <dbReference type="ARBA" id="ARBA00022664"/>
    </source>
</evidence>
<comment type="subcellular location">
    <subcellularLocation>
        <location evidence="1">Nucleus</location>
    </subcellularLocation>
</comment>
<evidence type="ECO:0000256" key="8">
    <source>
        <dbReference type="SAM" id="Coils"/>
    </source>
</evidence>
<dbReference type="GO" id="GO:0000350">
    <property type="term" value="P:generation of catalytic spliceosome for second transesterification step"/>
    <property type="evidence" value="ECO:0007669"/>
    <property type="project" value="TreeGrafter"/>
</dbReference>
<evidence type="ECO:0000256" key="6">
    <source>
        <dbReference type="ARBA" id="ARBA00023187"/>
    </source>
</evidence>
<keyword evidence="6" id="KW-0508">mRNA splicing</keyword>
<dbReference type="GO" id="GO:0046540">
    <property type="term" value="C:U4/U6 x U5 tri-snRNP complex"/>
    <property type="evidence" value="ECO:0007669"/>
    <property type="project" value="TreeGrafter"/>
</dbReference>
<dbReference type="Gene3D" id="4.10.280.110">
    <property type="entry name" value="Pre-mRNA processing factor 4 domain"/>
    <property type="match status" value="1"/>
</dbReference>
<keyword evidence="7" id="KW-0539">Nucleus</keyword>
<name>A0AAD8LKG1_BABGI</name>
<keyword evidence="11" id="KW-1185">Reference proteome</keyword>
<dbReference type="PANTHER" id="PTHR13007">
    <property type="entry name" value="PRE-MRNA SPLICING FACTOR-RELATED"/>
    <property type="match status" value="1"/>
</dbReference>
<dbReference type="InterPro" id="IPR014906">
    <property type="entry name" value="PRP4-like"/>
</dbReference>
<dbReference type="InterPro" id="IPR036285">
    <property type="entry name" value="PRP4-like_sf"/>
</dbReference>
<dbReference type="SUPFAM" id="SSF47938">
    <property type="entry name" value="Functional domain of the splicing factor Prp18"/>
    <property type="match status" value="1"/>
</dbReference>
<dbReference type="SMART" id="SM00500">
    <property type="entry name" value="SFM"/>
    <property type="match status" value="1"/>
</dbReference>
<dbReference type="Gene3D" id="1.20.940.10">
    <property type="entry name" value="Functional domain of the splicing factor Prp18"/>
    <property type="match status" value="1"/>
</dbReference>
<organism evidence="10 11">
    <name type="scientific">Babesia gibsoni</name>
    <dbReference type="NCBI Taxonomy" id="33632"/>
    <lineage>
        <taxon>Eukaryota</taxon>
        <taxon>Sar</taxon>
        <taxon>Alveolata</taxon>
        <taxon>Apicomplexa</taxon>
        <taxon>Aconoidasida</taxon>
        <taxon>Piroplasmida</taxon>
        <taxon>Babesiidae</taxon>
        <taxon>Babesia</taxon>
    </lineage>
</organism>
<protein>
    <recommendedName>
        <fullName evidence="3">Pre-mRNA-splicing factor 18</fullName>
    </recommendedName>
</protein>
<feature type="domain" description="Pre-mRNA processing factor 4 (PRP4)-like" evidence="9">
    <location>
        <begin position="99"/>
        <end position="152"/>
    </location>
</feature>
<dbReference type="InterPro" id="IPR004098">
    <property type="entry name" value="Prp18"/>
</dbReference>
<evidence type="ECO:0000256" key="7">
    <source>
        <dbReference type="ARBA" id="ARBA00023242"/>
    </source>
</evidence>
<comment type="caution">
    <text evidence="10">The sequence shown here is derived from an EMBL/GenBank/DDBJ whole genome shotgun (WGS) entry which is preliminary data.</text>
</comment>
<proteinExistence type="inferred from homology"/>
<evidence type="ECO:0000313" key="10">
    <source>
        <dbReference type="EMBL" id="KAK1443128.1"/>
    </source>
</evidence>
<evidence type="ECO:0000313" key="11">
    <source>
        <dbReference type="Proteomes" id="UP001230268"/>
    </source>
</evidence>
<evidence type="ECO:0000256" key="5">
    <source>
        <dbReference type="ARBA" id="ARBA00022728"/>
    </source>
</evidence>
<accession>A0AAD8LKG1</accession>
<dbReference type="AlphaFoldDB" id="A0AAD8LKG1"/>
<evidence type="ECO:0000256" key="2">
    <source>
        <dbReference type="ARBA" id="ARBA00008137"/>
    </source>
</evidence>
<dbReference type="EMBL" id="JAVEPI010000002">
    <property type="protein sequence ID" value="KAK1443128.1"/>
    <property type="molecule type" value="Genomic_DNA"/>
</dbReference>
<dbReference type="Pfam" id="PF02840">
    <property type="entry name" value="Prp18"/>
    <property type="match status" value="1"/>
</dbReference>
<dbReference type="Proteomes" id="UP001230268">
    <property type="component" value="Unassembled WGS sequence"/>
</dbReference>
<reference evidence="10" key="1">
    <citation type="submission" date="2023-08" db="EMBL/GenBank/DDBJ databases">
        <title>Draft sequence of the Babesia gibsoni genome.</title>
        <authorList>
            <person name="Yamagishi J.Y."/>
            <person name="Xuan X.X."/>
        </authorList>
    </citation>
    <scope>NUCLEOTIDE SEQUENCE</scope>
    <source>
        <strain evidence="10">Azabu</strain>
    </source>
</reference>
<dbReference type="SUPFAM" id="SSF158230">
    <property type="entry name" value="PRP4-like"/>
    <property type="match status" value="1"/>
</dbReference>
<dbReference type="InterPro" id="IPR039979">
    <property type="entry name" value="PRPF18"/>
</dbReference>
<evidence type="ECO:0000256" key="1">
    <source>
        <dbReference type="ARBA" id="ARBA00004123"/>
    </source>
</evidence>
<sequence length="354" mass="40474">MRALFNEIEKKRKRLEAVKNRNQPWIHKSDDLDVDRQSAQKKIEETVQRRKDTLERKYETVVASIGKRGRRDAASDSTCLPIPEDAYDEDACAKQEASIPYDVIIRGLRKYKQPIMIFGESRAQILKRLCDLEERKGVSRCQEETFIDTLTDRECSRSLGEIPGNTVSHVINCIADIDSILKRCRNVNEKTKSGRICTWIAKVLVSFQDAYIKDSRKSRLEGNLAAAKRKEAILNQTTTSLLPLLEMLDTQTLDEDILNKIHSVVEYCEASDYVKAHDAYMRLAIGNAAWPMGVTMVGIHERAGRSKIFTSEVAHILNDETTRKYIQMIKRLLSFAQSMAMEDPSRLVQMSNMN</sequence>
<gene>
    <name evidence="10" type="ORF">BgAZ_200040</name>
</gene>